<name>A0A848D133_ANEAE</name>
<dbReference type="RefSeq" id="WP_168976438.1">
    <property type="nucleotide sequence ID" value="NZ_JABAGO010000058.1"/>
</dbReference>
<proteinExistence type="predicted"/>
<feature type="transmembrane region" description="Helical" evidence="1">
    <location>
        <begin position="12"/>
        <end position="34"/>
    </location>
</feature>
<accession>A0A848D133</accession>
<gene>
    <name evidence="2" type="ORF">HF838_22130</name>
</gene>
<evidence type="ECO:0000313" key="3">
    <source>
        <dbReference type="Proteomes" id="UP000561326"/>
    </source>
</evidence>
<feature type="transmembrane region" description="Helical" evidence="1">
    <location>
        <begin position="84"/>
        <end position="104"/>
    </location>
</feature>
<comment type="caution">
    <text evidence="2">The sequence shown here is derived from an EMBL/GenBank/DDBJ whole genome shotgun (WGS) entry which is preliminary data.</text>
</comment>
<feature type="transmembrane region" description="Helical" evidence="1">
    <location>
        <begin position="40"/>
        <end position="63"/>
    </location>
</feature>
<reference evidence="2 3" key="1">
    <citation type="submission" date="2020-04" db="EMBL/GenBank/DDBJ databases">
        <authorList>
            <person name="Hitch T.C.A."/>
            <person name="Wylensek D."/>
            <person name="Clavel T."/>
        </authorList>
    </citation>
    <scope>NUCLEOTIDE SEQUENCE [LARGE SCALE GENOMIC DNA]</scope>
    <source>
        <strain evidence="2 3">WB01_D5_05</strain>
    </source>
</reference>
<evidence type="ECO:0000256" key="1">
    <source>
        <dbReference type="SAM" id="Phobius"/>
    </source>
</evidence>
<dbReference type="EMBL" id="JABAGO010000058">
    <property type="protein sequence ID" value="NMF00922.1"/>
    <property type="molecule type" value="Genomic_DNA"/>
</dbReference>
<keyword evidence="1" id="KW-0472">Membrane</keyword>
<sequence length="191" mass="22040">MNMDASGLIYRFITFSVFSLFITIIFHITVGVYWKRDAILTIYFLVFLCSLLAAILYPLIYLLSAKLNNKNKVIKDRKKNKYRTPTIVLAWVVSIAVILIQFSIHSFEAGKHLRTTIIKTNGYIVDKNYLVETIIYSDKNDCLNGYIVTADKNGIYYISNEEWKLITLKNLSIRTQPIPSNESNPLICKKK</sequence>
<keyword evidence="1" id="KW-1133">Transmembrane helix</keyword>
<evidence type="ECO:0000313" key="2">
    <source>
        <dbReference type="EMBL" id="NMF00922.1"/>
    </source>
</evidence>
<dbReference type="Proteomes" id="UP000561326">
    <property type="component" value="Unassembled WGS sequence"/>
</dbReference>
<dbReference type="AlphaFoldDB" id="A0A848D133"/>
<protein>
    <submittedName>
        <fullName evidence="2">Uncharacterized protein</fullName>
    </submittedName>
</protein>
<keyword evidence="1" id="KW-0812">Transmembrane</keyword>
<organism evidence="2 3">
    <name type="scientific">Aneurinibacillus aneurinilyticus</name>
    <name type="common">Bacillus aneurinolyticus</name>
    <dbReference type="NCBI Taxonomy" id="1391"/>
    <lineage>
        <taxon>Bacteria</taxon>
        <taxon>Bacillati</taxon>
        <taxon>Bacillota</taxon>
        <taxon>Bacilli</taxon>
        <taxon>Bacillales</taxon>
        <taxon>Paenibacillaceae</taxon>
        <taxon>Aneurinibacillus group</taxon>
        <taxon>Aneurinibacillus</taxon>
    </lineage>
</organism>